<dbReference type="RefSeq" id="WP_015250609.1">
    <property type="nucleotide sequence ID" value="NC_019892.1"/>
</dbReference>
<gene>
    <name evidence="2" type="ordered locus">Sinac_7512</name>
</gene>
<dbReference type="KEGG" id="saci:Sinac_7512"/>
<keyword evidence="1" id="KW-0732">Signal</keyword>
<feature type="chain" id="PRO_5003940385" description="Lipocalin-like domain-containing protein" evidence="1">
    <location>
        <begin position="22"/>
        <end position="143"/>
    </location>
</feature>
<dbReference type="NCBIfam" id="TIGR03067">
    <property type="entry name" value="Planc_TIGR03067"/>
    <property type="match status" value="1"/>
</dbReference>
<dbReference type="OrthoDB" id="10017248at2"/>
<name>L0DRB3_SINAD</name>
<proteinExistence type="predicted"/>
<dbReference type="HOGENOM" id="CLU_1804903_0_0_0"/>
<dbReference type="Proteomes" id="UP000010798">
    <property type="component" value="Chromosome"/>
</dbReference>
<dbReference type="AlphaFoldDB" id="L0DRB3"/>
<evidence type="ECO:0008006" key="4">
    <source>
        <dbReference type="Google" id="ProtNLM"/>
    </source>
</evidence>
<dbReference type="STRING" id="886293.Sinac_7512"/>
<sequence>MRRLFFFATFAMAVSPCLVRAADLDSIQGNWICITRYQNNKKVDLSGKNATALFERNHLTISESGNPILHCLVTLDESRSPKKAINTWNLDGKDRDQTFPGIYKLDEKAGVLEICIGTKGKRPTTFISEDGSGDIFLKYKRGQ</sequence>
<feature type="signal peptide" evidence="1">
    <location>
        <begin position="1"/>
        <end position="21"/>
    </location>
</feature>
<evidence type="ECO:0000313" key="3">
    <source>
        <dbReference type="Proteomes" id="UP000010798"/>
    </source>
</evidence>
<reference evidence="2 3" key="1">
    <citation type="submission" date="2012-02" db="EMBL/GenBank/DDBJ databases">
        <title>Complete sequence of chromosome of Singulisphaera acidiphila DSM 18658.</title>
        <authorList>
            <consortium name="US DOE Joint Genome Institute (JGI-PGF)"/>
            <person name="Lucas S."/>
            <person name="Copeland A."/>
            <person name="Lapidus A."/>
            <person name="Glavina del Rio T."/>
            <person name="Dalin E."/>
            <person name="Tice H."/>
            <person name="Bruce D."/>
            <person name="Goodwin L."/>
            <person name="Pitluck S."/>
            <person name="Peters L."/>
            <person name="Ovchinnikova G."/>
            <person name="Chertkov O."/>
            <person name="Kyrpides N."/>
            <person name="Mavromatis K."/>
            <person name="Ivanova N."/>
            <person name="Brettin T."/>
            <person name="Detter J.C."/>
            <person name="Han C."/>
            <person name="Larimer F."/>
            <person name="Land M."/>
            <person name="Hauser L."/>
            <person name="Markowitz V."/>
            <person name="Cheng J.-F."/>
            <person name="Hugenholtz P."/>
            <person name="Woyke T."/>
            <person name="Wu D."/>
            <person name="Tindall B."/>
            <person name="Pomrenke H."/>
            <person name="Brambilla E."/>
            <person name="Klenk H.-P."/>
            <person name="Eisen J.A."/>
        </authorList>
    </citation>
    <scope>NUCLEOTIDE SEQUENCE [LARGE SCALE GENOMIC DNA]</scope>
    <source>
        <strain evidence="3">ATCC BAA-1392 / DSM 18658 / VKM B-2454 / MOB10</strain>
    </source>
</reference>
<evidence type="ECO:0000313" key="2">
    <source>
        <dbReference type="EMBL" id="AGA31545.1"/>
    </source>
</evidence>
<keyword evidence="3" id="KW-1185">Reference proteome</keyword>
<evidence type="ECO:0000256" key="1">
    <source>
        <dbReference type="SAM" id="SignalP"/>
    </source>
</evidence>
<protein>
    <recommendedName>
        <fullName evidence="4">Lipocalin-like domain-containing protein</fullName>
    </recommendedName>
</protein>
<dbReference type="InterPro" id="IPR017504">
    <property type="entry name" value="CHP03067_Planctomycetes"/>
</dbReference>
<organism evidence="2 3">
    <name type="scientific">Singulisphaera acidiphila (strain ATCC BAA-1392 / DSM 18658 / VKM B-2454 / MOB10)</name>
    <dbReference type="NCBI Taxonomy" id="886293"/>
    <lineage>
        <taxon>Bacteria</taxon>
        <taxon>Pseudomonadati</taxon>
        <taxon>Planctomycetota</taxon>
        <taxon>Planctomycetia</taxon>
        <taxon>Isosphaerales</taxon>
        <taxon>Isosphaeraceae</taxon>
        <taxon>Singulisphaera</taxon>
    </lineage>
</organism>
<dbReference type="EMBL" id="CP003364">
    <property type="protein sequence ID" value="AGA31545.1"/>
    <property type="molecule type" value="Genomic_DNA"/>
</dbReference>
<accession>L0DRB3</accession>